<accession>A0A840RVQ1</accession>
<proteinExistence type="predicted"/>
<keyword evidence="1" id="KW-0732">Signal</keyword>
<evidence type="ECO:0008006" key="4">
    <source>
        <dbReference type="Google" id="ProtNLM"/>
    </source>
</evidence>
<dbReference type="Pfam" id="PF11528">
    <property type="entry name" value="DUF3224"/>
    <property type="match status" value="1"/>
</dbReference>
<dbReference type="Proteomes" id="UP000554837">
    <property type="component" value="Unassembled WGS sequence"/>
</dbReference>
<reference evidence="2 3" key="1">
    <citation type="submission" date="2020-08" db="EMBL/GenBank/DDBJ databases">
        <title>Genomic Encyclopedia of Type Strains, Phase IV (KMG-IV): sequencing the most valuable type-strain genomes for metagenomic binning, comparative biology and taxonomic classification.</title>
        <authorList>
            <person name="Goeker M."/>
        </authorList>
    </citation>
    <scope>NUCLEOTIDE SEQUENCE [LARGE SCALE GENOMIC DNA]</scope>
    <source>
        <strain evidence="2 3">DSM 23958</strain>
    </source>
</reference>
<gene>
    <name evidence="2" type="ORF">HNQ51_000020</name>
</gene>
<organism evidence="2 3">
    <name type="scientific">Inhella inkyongensis</name>
    <dbReference type="NCBI Taxonomy" id="392593"/>
    <lineage>
        <taxon>Bacteria</taxon>
        <taxon>Pseudomonadati</taxon>
        <taxon>Pseudomonadota</taxon>
        <taxon>Betaproteobacteria</taxon>
        <taxon>Burkholderiales</taxon>
        <taxon>Sphaerotilaceae</taxon>
        <taxon>Inhella</taxon>
    </lineage>
</organism>
<dbReference type="InterPro" id="IPR021607">
    <property type="entry name" value="DUF3224"/>
</dbReference>
<dbReference type="AlphaFoldDB" id="A0A840RVQ1"/>
<keyword evidence="3" id="KW-1185">Reference proteome</keyword>
<feature type="chain" id="PRO_5032508115" description="DUF3224 domain-containing protein" evidence="1">
    <location>
        <begin position="28"/>
        <end position="155"/>
    </location>
</feature>
<dbReference type="SUPFAM" id="SSF159238">
    <property type="entry name" value="SO1590-like"/>
    <property type="match status" value="1"/>
</dbReference>
<feature type="signal peptide" evidence="1">
    <location>
        <begin position="1"/>
        <end position="27"/>
    </location>
</feature>
<comment type="caution">
    <text evidence="2">The sequence shown here is derived from an EMBL/GenBank/DDBJ whole genome shotgun (WGS) entry which is preliminary data.</text>
</comment>
<sequence>MWTFHQSITRRLALAGCAALASSAAMPQELNAQGLFEIQLDPASTWGEGALQRRGFRKQYRGALEGEAVGEMLSAGHPRQGEAGYVALEVFRGRLHGRSGAFAVAQLGLLSQGLPELRAPILPGSGQGELLGIAGELRIRAEGGAHYYELIARLP</sequence>
<dbReference type="Gene3D" id="2.40.350.10">
    <property type="entry name" value="SO1590-like"/>
    <property type="match status" value="1"/>
</dbReference>
<evidence type="ECO:0000256" key="1">
    <source>
        <dbReference type="SAM" id="SignalP"/>
    </source>
</evidence>
<name>A0A840RVQ1_9BURK</name>
<evidence type="ECO:0000313" key="3">
    <source>
        <dbReference type="Proteomes" id="UP000554837"/>
    </source>
</evidence>
<dbReference type="OrthoDB" id="69764at2"/>
<protein>
    <recommendedName>
        <fullName evidence="4">DUF3224 domain-containing protein</fullName>
    </recommendedName>
</protein>
<dbReference type="RefSeq" id="WP_138858166.1">
    <property type="nucleotide sequence ID" value="NZ_CP040709.1"/>
</dbReference>
<evidence type="ECO:0000313" key="2">
    <source>
        <dbReference type="EMBL" id="MBB5202727.1"/>
    </source>
</evidence>
<dbReference type="EMBL" id="JACHHO010000001">
    <property type="protein sequence ID" value="MBB5202727.1"/>
    <property type="molecule type" value="Genomic_DNA"/>
</dbReference>
<dbReference type="InterPro" id="IPR023159">
    <property type="entry name" value="SO1590-like_sf"/>
</dbReference>